<dbReference type="Pfam" id="PF18005">
    <property type="entry name" value="eIF3m_C_helix"/>
    <property type="match status" value="1"/>
</dbReference>
<evidence type="ECO:0000256" key="1">
    <source>
        <dbReference type="ARBA" id="ARBA00008482"/>
    </source>
</evidence>
<dbReference type="HAMAP" id="MF_03012">
    <property type="entry name" value="eIF3m"/>
    <property type="match status" value="1"/>
</dbReference>
<dbReference type="InterPro" id="IPR045237">
    <property type="entry name" value="COPS7/eIF3m"/>
</dbReference>
<dbReference type="GO" id="GO:0033290">
    <property type="term" value="C:eukaryotic 48S preinitiation complex"/>
    <property type="evidence" value="ECO:0007669"/>
    <property type="project" value="UniProtKB-UniRule"/>
</dbReference>
<keyword evidence="3 5" id="KW-0396">Initiation factor</keyword>
<keyword evidence="2 5" id="KW-0963">Cytoplasm</keyword>
<evidence type="ECO:0000256" key="4">
    <source>
        <dbReference type="ARBA" id="ARBA00022917"/>
    </source>
</evidence>
<sequence length="451" mass="49327">MSTIDLVTVIAEGTFEEQIVEASAFISRSQPESSRDHFITRFQNLALDAEPAKPSSSTESQAPPPTITADPAKKSATVHQLVSELKTLGEGTDRELEGVYNLLASLIASTNQHQQLLPILITAVTKQGAADKNNVRYRILSNLFNSVESTSGLRLSIFNALVSLAATNDDLDYLTSSLQSLPQWLAQWDVSEAEKAACLESVAKALEGAEKEHAQSNKAYQFLLLHLGYISTTASFASASDSSSSSSSKDAAERTVAAALRLPNLYEFEQLLQIPAVLSLNGVTPLFDLLKIFVGGCTKDFNNFVSFHSGEFSRLGLNQDQLLRKIRLLDLADLCALSVSNDVGYASIAKTLEISEDEVEVWVIDVIRAGLVSGKLSQVNDAFRVYKATHRQFGKEQWKALETRLVQWQNSISNMIDSIVATRGGKLQEGFINNNNDHYHQQQQQSGTAQA</sequence>
<comment type="similarity">
    <text evidence="1">Belongs to the CSN7/EIF3M family. CSN7 subfamily.</text>
</comment>
<proteinExistence type="inferred from homology"/>
<dbReference type="InterPro" id="IPR027528">
    <property type="entry name" value="eIF3m"/>
</dbReference>
<name>A0A077R5I8_9BASI</name>
<dbReference type="GO" id="GO:0071541">
    <property type="term" value="C:eukaryotic translation initiation factor 3 complex, eIF3m"/>
    <property type="evidence" value="ECO:0007669"/>
    <property type="project" value="UniProtKB-UniRule"/>
</dbReference>
<dbReference type="EMBL" id="HG529535">
    <property type="protein sequence ID" value="CDI52254.1"/>
    <property type="molecule type" value="Genomic_DNA"/>
</dbReference>
<evidence type="ECO:0000256" key="3">
    <source>
        <dbReference type="ARBA" id="ARBA00022540"/>
    </source>
</evidence>
<organism evidence="8">
    <name type="scientific">Melanopsichium pennsylvanicum 4</name>
    <dbReference type="NCBI Taxonomy" id="1398559"/>
    <lineage>
        <taxon>Eukaryota</taxon>
        <taxon>Fungi</taxon>
        <taxon>Dikarya</taxon>
        <taxon>Basidiomycota</taxon>
        <taxon>Ustilaginomycotina</taxon>
        <taxon>Ustilaginomycetes</taxon>
        <taxon>Ustilaginales</taxon>
        <taxon>Ustilaginaceae</taxon>
        <taxon>Melanopsichium</taxon>
    </lineage>
</organism>
<evidence type="ECO:0000313" key="8">
    <source>
        <dbReference type="EMBL" id="CDI52254.1"/>
    </source>
</evidence>
<comment type="similarity">
    <text evidence="5">Belongs to the eIF-3 subunit M family.</text>
</comment>
<dbReference type="PANTHER" id="PTHR15350">
    <property type="entry name" value="COP9 SIGNALOSOME COMPLEX SUBUNIT 7/DENDRITIC CELL PROTEIN GA17"/>
    <property type="match status" value="1"/>
</dbReference>
<dbReference type="InterPro" id="IPR040750">
    <property type="entry name" value="eIF3m_C_helix"/>
</dbReference>
<comment type="subunit">
    <text evidence="5">Component of the eukaryotic translation initiation factor 3 (eIF-3) complex.</text>
</comment>
<dbReference type="GO" id="GO:0001732">
    <property type="term" value="P:formation of cytoplasmic translation initiation complex"/>
    <property type="evidence" value="ECO:0007669"/>
    <property type="project" value="UniProtKB-UniRule"/>
</dbReference>
<reference evidence="8" key="1">
    <citation type="journal article" date="2014" name="Genome Biol. Evol.">
        <title>Gene Loss Rather Than Gene Gain Is Associated with a Host Jump from Monocots to Dicots in the Smut Fungus Melanopsichium pennsylvanicum.</title>
        <authorList>
            <person name="Sharma R."/>
            <person name="Mishra B."/>
            <person name="Runge F."/>
            <person name="Thines M."/>
        </authorList>
    </citation>
    <scope>NUCLEOTIDE SEQUENCE</scope>
    <source>
        <strain evidence="8">4</strain>
    </source>
</reference>
<evidence type="ECO:0000259" key="7">
    <source>
        <dbReference type="PROSITE" id="PS50250"/>
    </source>
</evidence>
<dbReference type="PANTHER" id="PTHR15350:SF2">
    <property type="entry name" value="EUKARYOTIC TRANSLATION INITIATION FACTOR 3 SUBUNIT M"/>
    <property type="match status" value="1"/>
</dbReference>
<comment type="function">
    <text evidence="5">Component of the eukaryotic translation initiation factor 3 (eIF-3) complex, which is involved in protein synthesis of a specialized repertoire of mRNAs and, together with other initiation factors, stimulates binding of mRNA and methionyl-tRNAi to the 40S ribosome. The eIF-3 complex specifically targets and initiates translation of a subset of mRNAs involved in cell proliferation.</text>
</comment>
<feature type="domain" description="PCI" evidence="7">
    <location>
        <begin position="218"/>
        <end position="390"/>
    </location>
</feature>
<protein>
    <recommendedName>
        <fullName evidence="5">Eukaryotic translation initiation factor 3 subunit M</fullName>
        <shortName evidence="5">eIF3m</shortName>
    </recommendedName>
</protein>
<dbReference type="PROSITE" id="PS50250">
    <property type="entry name" value="PCI"/>
    <property type="match status" value="1"/>
</dbReference>
<dbReference type="InterPro" id="IPR000717">
    <property type="entry name" value="PCI_dom"/>
</dbReference>
<dbReference type="Pfam" id="PF01399">
    <property type="entry name" value="PCI"/>
    <property type="match status" value="1"/>
</dbReference>
<feature type="region of interest" description="Disordered" evidence="6">
    <location>
        <begin position="49"/>
        <end position="73"/>
    </location>
</feature>
<comment type="subcellular location">
    <subcellularLocation>
        <location evidence="5">Cytoplasm</location>
    </subcellularLocation>
</comment>
<evidence type="ECO:0000256" key="6">
    <source>
        <dbReference type="SAM" id="MobiDB-lite"/>
    </source>
</evidence>
<keyword evidence="4 5" id="KW-0648">Protein biosynthesis</keyword>
<dbReference type="GO" id="GO:0016282">
    <property type="term" value="C:eukaryotic 43S preinitiation complex"/>
    <property type="evidence" value="ECO:0007669"/>
    <property type="project" value="UniProtKB-UniRule"/>
</dbReference>
<evidence type="ECO:0000256" key="5">
    <source>
        <dbReference type="HAMAP-Rule" id="MF_03012"/>
    </source>
</evidence>
<dbReference type="AlphaFoldDB" id="A0A077R5I8"/>
<accession>A0A077R5I8</accession>
<dbReference type="GO" id="GO:0003743">
    <property type="term" value="F:translation initiation factor activity"/>
    <property type="evidence" value="ECO:0007669"/>
    <property type="project" value="UniProtKB-UniRule"/>
</dbReference>
<evidence type="ECO:0000256" key="2">
    <source>
        <dbReference type="ARBA" id="ARBA00022490"/>
    </source>
</evidence>
<dbReference type="SMART" id="SM00088">
    <property type="entry name" value="PINT"/>
    <property type="match status" value="1"/>
</dbReference>